<comment type="caution">
    <text evidence="1">The sequence shown here is derived from an EMBL/GenBank/DDBJ whole genome shotgun (WGS) entry which is preliminary data.</text>
</comment>
<dbReference type="Proteomes" id="UP000020103">
    <property type="component" value="Unassembled WGS sequence"/>
</dbReference>
<gene>
    <name evidence="1" type="ORF">I543_0265</name>
</gene>
<evidence type="ECO:0000313" key="1">
    <source>
        <dbReference type="EMBL" id="EUA47055.1"/>
    </source>
</evidence>
<dbReference type="AlphaFoldDB" id="A0A829Q2Y4"/>
<accession>A0A829Q2Y4</accession>
<protein>
    <submittedName>
        <fullName evidence="1">Uncharacterized protein</fullName>
    </submittedName>
</protein>
<name>A0A829Q2Y4_9MYCO</name>
<reference evidence="1 2" key="1">
    <citation type="submission" date="2013-12" db="EMBL/GenBank/DDBJ databases">
        <authorList>
            <person name="Madinger N."/>
            <person name="Lenaerts A."/>
            <person name="Ordway D."/>
            <person name="DeGroote M.A."/>
            <person name="Parker T."/>
            <person name="Sizemore C."/>
            <person name="Tallon L.J."/>
            <person name="Sadzewicz L.K."/>
            <person name="Sengamalay N."/>
            <person name="Fraser C.M."/>
            <person name="Hine E."/>
            <person name="Shefchek K.A."/>
            <person name="Das S.P."/>
            <person name="Tettelin H."/>
        </authorList>
    </citation>
    <scope>NUCLEOTIDE SEQUENCE [LARGE SCALE GENOMIC DNA]</scope>
    <source>
        <strain evidence="1 2">21</strain>
    </source>
</reference>
<dbReference type="EMBL" id="JAOF01000001">
    <property type="protein sequence ID" value="EUA47055.1"/>
    <property type="molecule type" value="Genomic_DNA"/>
</dbReference>
<proteinExistence type="predicted"/>
<sequence>MAVITGVTTATWLLVDDASIHNRTALLEFRFIQRSCTTDTREDQANGDSYRTH</sequence>
<evidence type="ECO:0000313" key="2">
    <source>
        <dbReference type="Proteomes" id="UP000020103"/>
    </source>
</evidence>
<organism evidence="1 2">
    <name type="scientific">Mycobacteroides abscessus 21</name>
    <dbReference type="NCBI Taxonomy" id="1299324"/>
    <lineage>
        <taxon>Bacteria</taxon>
        <taxon>Bacillati</taxon>
        <taxon>Actinomycetota</taxon>
        <taxon>Actinomycetes</taxon>
        <taxon>Mycobacteriales</taxon>
        <taxon>Mycobacteriaceae</taxon>
        <taxon>Mycobacteroides</taxon>
        <taxon>Mycobacteroides abscessus</taxon>
    </lineage>
</organism>